<name>A0A412TQG7_9BACT</name>
<evidence type="ECO:0000313" key="4">
    <source>
        <dbReference type="EMBL" id="RGU55931.1"/>
    </source>
</evidence>
<proteinExistence type="inferred from homology"/>
<dbReference type="Pfam" id="PF01168">
    <property type="entry name" value="Ala_racemase_N"/>
    <property type="match status" value="1"/>
</dbReference>
<dbReference type="Proteomes" id="UP000284243">
    <property type="component" value="Unassembled WGS sequence"/>
</dbReference>
<dbReference type="GO" id="GO:0036088">
    <property type="term" value="P:D-serine catabolic process"/>
    <property type="evidence" value="ECO:0007669"/>
    <property type="project" value="TreeGrafter"/>
</dbReference>
<gene>
    <name evidence="4" type="ORF">DWW57_10500</name>
</gene>
<reference evidence="4 5" key="1">
    <citation type="submission" date="2018-08" db="EMBL/GenBank/DDBJ databases">
        <title>A genome reference for cultivated species of the human gut microbiota.</title>
        <authorList>
            <person name="Zou Y."/>
            <person name="Xue W."/>
            <person name="Luo G."/>
        </authorList>
    </citation>
    <scope>NUCLEOTIDE SEQUENCE [LARGE SCALE GENOMIC DNA]</scope>
    <source>
        <strain evidence="4 5">AF16-14</strain>
    </source>
</reference>
<dbReference type="PANTHER" id="PTHR28004">
    <property type="entry name" value="ZGC:162816-RELATED"/>
    <property type="match status" value="1"/>
</dbReference>
<accession>A0A412TQG7</accession>
<dbReference type="SMART" id="SM01119">
    <property type="entry name" value="D-ser_dehydrat"/>
    <property type="match status" value="1"/>
</dbReference>
<comment type="caution">
    <text evidence="4">The sequence shown here is derived from an EMBL/GenBank/DDBJ whole genome shotgun (WGS) entry which is preliminary data.</text>
</comment>
<dbReference type="InterPro" id="IPR029066">
    <property type="entry name" value="PLP-binding_barrel"/>
</dbReference>
<evidence type="ECO:0000259" key="3">
    <source>
        <dbReference type="SMART" id="SM01119"/>
    </source>
</evidence>
<dbReference type="EMBL" id="QRYC01000013">
    <property type="protein sequence ID" value="RGU55931.1"/>
    <property type="molecule type" value="Genomic_DNA"/>
</dbReference>
<dbReference type="Gene3D" id="2.40.37.20">
    <property type="entry name" value="D-serine dehydratase-like domain"/>
    <property type="match status" value="1"/>
</dbReference>
<dbReference type="Gene3D" id="3.20.20.10">
    <property type="entry name" value="Alanine racemase"/>
    <property type="match status" value="1"/>
</dbReference>
<dbReference type="Pfam" id="PF14031">
    <property type="entry name" value="D-ser_dehydrat"/>
    <property type="match status" value="1"/>
</dbReference>
<dbReference type="GO" id="GO:0008721">
    <property type="term" value="F:D-serine ammonia-lyase activity"/>
    <property type="evidence" value="ECO:0007669"/>
    <property type="project" value="TreeGrafter"/>
</dbReference>
<dbReference type="PANTHER" id="PTHR28004:SF2">
    <property type="entry name" value="D-SERINE DEHYDRATASE"/>
    <property type="match status" value="1"/>
</dbReference>
<dbReference type="SUPFAM" id="SSF51419">
    <property type="entry name" value="PLP-binding barrel"/>
    <property type="match status" value="1"/>
</dbReference>
<dbReference type="InterPro" id="IPR042208">
    <property type="entry name" value="D-ser_dehydrat-like_sf"/>
</dbReference>
<evidence type="ECO:0000313" key="5">
    <source>
        <dbReference type="Proteomes" id="UP000284243"/>
    </source>
</evidence>
<dbReference type="InterPro" id="IPR001608">
    <property type="entry name" value="Ala_racemase_N"/>
</dbReference>
<dbReference type="RefSeq" id="WP_118160401.1">
    <property type="nucleotide sequence ID" value="NZ_QRYC01000013.1"/>
</dbReference>
<keyword evidence="2" id="KW-0456">Lyase</keyword>
<dbReference type="AlphaFoldDB" id="A0A412TQG7"/>
<protein>
    <submittedName>
        <fullName evidence="4">Alanine racemase</fullName>
    </submittedName>
</protein>
<comment type="similarity">
    <text evidence="1">Belongs to the DSD1 family.</text>
</comment>
<feature type="domain" description="D-serine dehydratase-like" evidence="3">
    <location>
        <begin position="252"/>
        <end position="359"/>
    </location>
</feature>
<organism evidence="4 5">
    <name type="scientific">Odoribacter splanchnicus</name>
    <dbReference type="NCBI Taxonomy" id="28118"/>
    <lineage>
        <taxon>Bacteria</taxon>
        <taxon>Pseudomonadati</taxon>
        <taxon>Bacteroidota</taxon>
        <taxon>Bacteroidia</taxon>
        <taxon>Bacteroidales</taxon>
        <taxon>Odoribacteraceae</taxon>
        <taxon>Odoribacter</taxon>
    </lineage>
</organism>
<dbReference type="InterPro" id="IPR051466">
    <property type="entry name" value="D-amino_acid_metab_enzyme"/>
</dbReference>
<dbReference type="InterPro" id="IPR026956">
    <property type="entry name" value="D-ser_dehydrat-like_dom"/>
</dbReference>
<evidence type="ECO:0000256" key="1">
    <source>
        <dbReference type="ARBA" id="ARBA00005323"/>
    </source>
</evidence>
<sequence length="366" mass="41247">MSTMIQVTEPTMVLNEEVCKSNIARMAAKAKAANVVFRPHFKTHQSREIGEWFRASGVDKITVSSLNMAMKFAEWGWNDITVAFPVNCLEHEKINALAAKIRLNLLLVHSEGARQLSECLKYPVGVYLGVDTGYHRDGVDAGNYEKIERIMNIVAPDVNIKFEGFLTHAGHTYNARSKEEILQIHKDNLRMLKNIKERYIDRYPQLKISLGDTPSCSLADRFGVADEIRPGNFVFYDVTQLKIGSCDWYNIALAVKCPVVDINRHRNEAVIYGGGVHFSKDRIDRSGNRPLYGMVAENHNDYWGNIISGVELVSLSQEHGVMHCTDDFLDRLHVGDVVTVLPVHSCMTADLMKIYHMNDGKTAAHI</sequence>
<evidence type="ECO:0000256" key="2">
    <source>
        <dbReference type="ARBA" id="ARBA00023239"/>
    </source>
</evidence>